<evidence type="ECO:0000259" key="2">
    <source>
        <dbReference type="Pfam" id="PF13472"/>
    </source>
</evidence>
<organism evidence="3 4">
    <name type="scientific">Rhypophila decipiens</name>
    <dbReference type="NCBI Taxonomy" id="261697"/>
    <lineage>
        <taxon>Eukaryota</taxon>
        <taxon>Fungi</taxon>
        <taxon>Dikarya</taxon>
        <taxon>Ascomycota</taxon>
        <taxon>Pezizomycotina</taxon>
        <taxon>Sordariomycetes</taxon>
        <taxon>Sordariomycetidae</taxon>
        <taxon>Sordariales</taxon>
        <taxon>Naviculisporaceae</taxon>
        <taxon>Rhypophila</taxon>
    </lineage>
</organism>
<dbReference type="GO" id="GO:0004622">
    <property type="term" value="F:phosphatidylcholine lysophospholipase activity"/>
    <property type="evidence" value="ECO:0007669"/>
    <property type="project" value="TreeGrafter"/>
</dbReference>
<feature type="domain" description="SGNH hydrolase-type esterase" evidence="2">
    <location>
        <begin position="31"/>
        <end position="213"/>
    </location>
</feature>
<dbReference type="Gene3D" id="3.40.50.1110">
    <property type="entry name" value="SGNH hydrolase"/>
    <property type="match status" value="1"/>
</dbReference>
<dbReference type="AlphaFoldDB" id="A0AAN6YAT8"/>
<dbReference type="InterPro" id="IPR051532">
    <property type="entry name" value="Ester_Hydrolysis_Enzymes"/>
</dbReference>
<gene>
    <name evidence="3" type="ORF">QBC37DRAFT_465657</name>
</gene>
<dbReference type="Pfam" id="PF13472">
    <property type="entry name" value="Lipase_GDSL_2"/>
    <property type="match status" value="1"/>
</dbReference>
<evidence type="ECO:0000313" key="4">
    <source>
        <dbReference type="Proteomes" id="UP001301769"/>
    </source>
</evidence>
<accession>A0AAN6YAT8</accession>
<evidence type="ECO:0000256" key="1">
    <source>
        <dbReference type="SAM" id="SignalP"/>
    </source>
</evidence>
<dbReference type="Proteomes" id="UP001301769">
    <property type="component" value="Unassembled WGS sequence"/>
</dbReference>
<name>A0AAN6YAT8_9PEZI</name>
<dbReference type="InterPro" id="IPR036514">
    <property type="entry name" value="SGNH_hydro_sf"/>
</dbReference>
<keyword evidence="1" id="KW-0732">Signal</keyword>
<reference evidence="3" key="1">
    <citation type="journal article" date="2023" name="Mol. Phylogenet. Evol.">
        <title>Genome-scale phylogeny and comparative genomics of the fungal order Sordariales.</title>
        <authorList>
            <person name="Hensen N."/>
            <person name="Bonometti L."/>
            <person name="Westerberg I."/>
            <person name="Brannstrom I.O."/>
            <person name="Guillou S."/>
            <person name="Cros-Aarteil S."/>
            <person name="Calhoun S."/>
            <person name="Haridas S."/>
            <person name="Kuo A."/>
            <person name="Mondo S."/>
            <person name="Pangilinan J."/>
            <person name="Riley R."/>
            <person name="LaButti K."/>
            <person name="Andreopoulos B."/>
            <person name="Lipzen A."/>
            <person name="Chen C."/>
            <person name="Yan M."/>
            <person name="Daum C."/>
            <person name="Ng V."/>
            <person name="Clum A."/>
            <person name="Steindorff A."/>
            <person name="Ohm R.A."/>
            <person name="Martin F."/>
            <person name="Silar P."/>
            <person name="Natvig D.O."/>
            <person name="Lalanne C."/>
            <person name="Gautier V."/>
            <person name="Ament-Velasquez S.L."/>
            <person name="Kruys A."/>
            <person name="Hutchinson M.I."/>
            <person name="Powell A.J."/>
            <person name="Barry K."/>
            <person name="Miller A.N."/>
            <person name="Grigoriev I.V."/>
            <person name="Debuchy R."/>
            <person name="Gladieux P."/>
            <person name="Hiltunen Thoren M."/>
            <person name="Johannesson H."/>
        </authorList>
    </citation>
    <scope>NUCLEOTIDE SEQUENCE</scope>
    <source>
        <strain evidence="3">PSN293</strain>
    </source>
</reference>
<feature type="signal peptide" evidence="1">
    <location>
        <begin position="1"/>
        <end position="22"/>
    </location>
</feature>
<dbReference type="PANTHER" id="PTHR30383">
    <property type="entry name" value="THIOESTERASE 1/PROTEASE 1/LYSOPHOSPHOLIPASE L1"/>
    <property type="match status" value="1"/>
</dbReference>
<evidence type="ECO:0000313" key="3">
    <source>
        <dbReference type="EMBL" id="KAK4212622.1"/>
    </source>
</evidence>
<proteinExistence type="predicted"/>
<comment type="caution">
    <text evidence="3">The sequence shown here is derived from an EMBL/GenBank/DDBJ whole genome shotgun (WGS) entry which is preliminary data.</text>
</comment>
<dbReference type="SUPFAM" id="SSF52266">
    <property type="entry name" value="SGNH hydrolase"/>
    <property type="match status" value="1"/>
</dbReference>
<keyword evidence="3" id="KW-0378">Hydrolase</keyword>
<protein>
    <submittedName>
        <fullName evidence="3">SGNH hydrolase-type esterase domain-containing protein</fullName>
    </submittedName>
</protein>
<dbReference type="InterPro" id="IPR013830">
    <property type="entry name" value="SGNH_hydro"/>
</dbReference>
<feature type="chain" id="PRO_5042816092" evidence="1">
    <location>
        <begin position="23"/>
        <end position="230"/>
    </location>
</feature>
<reference evidence="3" key="2">
    <citation type="submission" date="2023-05" db="EMBL/GenBank/DDBJ databases">
        <authorList>
            <consortium name="Lawrence Berkeley National Laboratory"/>
            <person name="Steindorff A."/>
            <person name="Hensen N."/>
            <person name="Bonometti L."/>
            <person name="Westerberg I."/>
            <person name="Brannstrom I.O."/>
            <person name="Guillou S."/>
            <person name="Cros-Aarteil S."/>
            <person name="Calhoun S."/>
            <person name="Haridas S."/>
            <person name="Kuo A."/>
            <person name="Mondo S."/>
            <person name="Pangilinan J."/>
            <person name="Riley R."/>
            <person name="Labutti K."/>
            <person name="Andreopoulos B."/>
            <person name="Lipzen A."/>
            <person name="Chen C."/>
            <person name="Yanf M."/>
            <person name="Daum C."/>
            <person name="Ng V."/>
            <person name="Clum A."/>
            <person name="Ohm R."/>
            <person name="Martin F."/>
            <person name="Silar P."/>
            <person name="Natvig D."/>
            <person name="Lalanne C."/>
            <person name="Gautier V."/>
            <person name="Ament-Velasquez S.L."/>
            <person name="Kruys A."/>
            <person name="Hutchinson M.I."/>
            <person name="Powell A.J."/>
            <person name="Barry K."/>
            <person name="Miller A.N."/>
            <person name="Grigoriev I.V."/>
            <person name="Debuchy R."/>
            <person name="Gladieux P."/>
            <person name="Thoren M.H."/>
            <person name="Johannesson H."/>
        </authorList>
    </citation>
    <scope>NUCLEOTIDE SEQUENCE</scope>
    <source>
        <strain evidence="3">PSN293</strain>
    </source>
</reference>
<dbReference type="CDD" id="cd01833">
    <property type="entry name" value="XynB_like"/>
    <property type="match status" value="1"/>
</dbReference>
<dbReference type="EMBL" id="MU858124">
    <property type="protein sequence ID" value="KAK4212622.1"/>
    <property type="molecule type" value="Genomic_DNA"/>
</dbReference>
<dbReference type="PANTHER" id="PTHR30383:SF2">
    <property type="entry name" value="CELLULOSE-BINDING PROTEIN"/>
    <property type="match status" value="1"/>
</dbReference>
<keyword evidence="4" id="KW-1185">Reference proteome</keyword>
<sequence length="230" mass="24706">MISFRSIGLVALAVGFARLVDAQAKVKIMTLGDSITGSPGCWRALLWRKLQDAGIKNTDFVGSLPGQGCGFAYDGENEGHGGFLATNIARQNQLVGWLSQTKPDVVMMHLGTNDVWSNLPPSTIIAAFETLINQMRASKATMKILVAQIIPMHPSNCADCGQRVVNLNKAIVEWASKAANPESPITVVDCWNGFDTGSMTGDGVHPNAKGNEAMAKCWYDPIAKVIKDFA</sequence>